<evidence type="ECO:0000256" key="1">
    <source>
        <dbReference type="SAM" id="MobiDB-lite"/>
    </source>
</evidence>
<evidence type="ECO:0000313" key="2">
    <source>
        <dbReference type="EMBL" id="CAH1400809.1"/>
    </source>
</evidence>
<accession>A0A9P0MQ24</accession>
<feature type="region of interest" description="Disordered" evidence="1">
    <location>
        <begin position="102"/>
        <end position="161"/>
    </location>
</feature>
<evidence type="ECO:0000313" key="3">
    <source>
        <dbReference type="Proteomes" id="UP001152798"/>
    </source>
</evidence>
<sequence length="161" mass="17861">MTNLWLCGRRREKAQLIASESQRRLITAGAWLLLLPAAPRHAARPAPNRWSTSGRSVVFRKQVVGALCVEGQCAAHTTAHSSHAATCVRTSSSILNLWRVVVPRGGPEPPQQPPQGPEFWGYAPPWPQPHHPQPQRPSLKRSHSESDDQDDPFSEESSKDQ</sequence>
<gene>
    <name evidence="2" type="ORF">NEZAVI_LOCUS9976</name>
</gene>
<keyword evidence="3" id="KW-1185">Reference proteome</keyword>
<organism evidence="2 3">
    <name type="scientific">Nezara viridula</name>
    <name type="common">Southern green stink bug</name>
    <name type="synonym">Cimex viridulus</name>
    <dbReference type="NCBI Taxonomy" id="85310"/>
    <lineage>
        <taxon>Eukaryota</taxon>
        <taxon>Metazoa</taxon>
        <taxon>Ecdysozoa</taxon>
        <taxon>Arthropoda</taxon>
        <taxon>Hexapoda</taxon>
        <taxon>Insecta</taxon>
        <taxon>Pterygota</taxon>
        <taxon>Neoptera</taxon>
        <taxon>Paraneoptera</taxon>
        <taxon>Hemiptera</taxon>
        <taxon>Heteroptera</taxon>
        <taxon>Panheteroptera</taxon>
        <taxon>Pentatomomorpha</taxon>
        <taxon>Pentatomoidea</taxon>
        <taxon>Pentatomidae</taxon>
        <taxon>Pentatominae</taxon>
        <taxon>Nezara</taxon>
    </lineage>
</organism>
<feature type="compositionally biased region" description="Pro residues" evidence="1">
    <location>
        <begin position="124"/>
        <end position="135"/>
    </location>
</feature>
<feature type="compositionally biased region" description="Pro residues" evidence="1">
    <location>
        <begin position="106"/>
        <end position="116"/>
    </location>
</feature>
<dbReference type="Proteomes" id="UP001152798">
    <property type="component" value="Chromosome 4"/>
</dbReference>
<protein>
    <submittedName>
        <fullName evidence="2">Uncharacterized protein</fullName>
    </submittedName>
</protein>
<dbReference type="EMBL" id="OV725080">
    <property type="protein sequence ID" value="CAH1400809.1"/>
    <property type="molecule type" value="Genomic_DNA"/>
</dbReference>
<reference evidence="2" key="1">
    <citation type="submission" date="2022-01" db="EMBL/GenBank/DDBJ databases">
        <authorList>
            <person name="King R."/>
        </authorList>
    </citation>
    <scope>NUCLEOTIDE SEQUENCE</scope>
</reference>
<dbReference type="AlphaFoldDB" id="A0A9P0MQ24"/>
<name>A0A9P0MQ24_NEZVI</name>
<proteinExistence type="predicted"/>